<dbReference type="KEGG" id="chya:V22_31920"/>
<feature type="compositionally biased region" description="Basic residues" evidence="9">
    <location>
        <begin position="654"/>
        <end position="665"/>
    </location>
</feature>
<evidence type="ECO:0000259" key="11">
    <source>
        <dbReference type="PROSITE" id="PS50011"/>
    </source>
</evidence>
<dbReference type="InterPro" id="IPR000719">
    <property type="entry name" value="Prot_kinase_dom"/>
</dbReference>
<dbReference type="Pfam" id="PF13229">
    <property type="entry name" value="Beta_helix"/>
    <property type="match status" value="1"/>
</dbReference>
<gene>
    <name evidence="12" type="primary">prkC_14</name>
    <name evidence="12" type="ORF">V22_31920</name>
</gene>
<feature type="region of interest" description="Disordered" evidence="9">
    <location>
        <begin position="411"/>
        <end position="578"/>
    </location>
</feature>
<dbReference type="PROSITE" id="PS00107">
    <property type="entry name" value="PROTEIN_KINASE_ATP"/>
    <property type="match status" value="1"/>
</dbReference>
<dbReference type="Pfam" id="PF00069">
    <property type="entry name" value="Pkinase"/>
    <property type="match status" value="1"/>
</dbReference>
<reference evidence="12 13" key="1">
    <citation type="submission" date="2019-02" db="EMBL/GenBank/DDBJ databases">
        <title>Deep-cultivation of Planctomycetes and their phenomic and genomic characterization uncovers novel biology.</title>
        <authorList>
            <person name="Wiegand S."/>
            <person name="Jogler M."/>
            <person name="Boedeker C."/>
            <person name="Pinto D."/>
            <person name="Vollmers J."/>
            <person name="Rivas-Marin E."/>
            <person name="Kohn T."/>
            <person name="Peeters S.H."/>
            <person name="Heuer A."/>
            <person name="Rast P."/>
            <person name="Oberbeckmann S."/>
            <person name="Bunk B."/>
            <person name="Jeske O."/>
            <person name="Meyerdierks A."/>
            <person name="Storesund J.E."/>
            <person name="Kallscheuer N."/>
            <person name="Luecker S."/>
            <person name="Lage O.M."/>
            <person name="Pohl T."/>
            <person name="Merkel B.J."/>
            <person name="Hornburger P."/>
            <person name="Mueller R.-W."/>
            <person name="Bruemmer F."/>
            <person name="Labrenz M."/>
            <person name="Spormann A.M."/>
            <person name="Op den Camp H."/>
            <person name="Overmann J."/>
            <person name="Amann R."/>
            <person name="Jetten M.S.M."/>
            <person name="Mascher T."/>
            <person name="Medema M.H."/>
            <person name="Devos D.P."/>
            <person name="Kaster A.-K."/>
            <person name="Ovreas L."/>
            <person name="Rohde M."/>
            <person name="Galperin M.Y."/>
            <person name="Jogler C."/>
        </authorList>
    </citation>
    <scope>NUCLEOTIDE SEQUENCE [LARGE SCALE GENOMIC DNA]</scope>
    <source>
        <strain evidence="12 13">V22</strain>
    </source>
</reference>
<keyword evidence="4 12" id="KW-0418">Kinase</keyword>
<dbReference type="PANTHER" id="PTHR43289:SF6">
    <property type="entry name" value="SERINE_THREONINE-PROTEIN KINASE NEKL-3"/>
    <property type="match status" value="1"/>
</dbReference>
<dbReference type="InterPro" id="IPR039448">
    <property type="entry name" value="Beta_helix"/>
</dbReference>
<comment type="catalytic activity">
    <reaction evidence="6">
        <text>L-threonyl-[protein] + ATP = O-phospho-L-threonyl-[protein] + ADP + H(+)</text>
        <dbReference type="Rhea" id="RHEA:46608"/>
        <dbReference type="Rhea" id="RHEA-COMP:11060"/>
        <dbReference type="Rhea" id="RHEA-COMP:11605"/>
        <dbReference type="ChEBI" id="CHEBI:15378"/>
        <dbReference type="ChEBI" id="CHEBI:30013"/>
        <dbReference type="ChEBI" id="CHEBI:30616"/>
        <dbReference type="ChEBI" id="CHEBI:61977"/>
        <dbReference type="ChEBI" id="CHEBI:456216"/>
        <dbReference type="EC" id="2.7.11.1"/>
    </reaction>
</comment>
<keyword evidence="2 12" id="KW-0808">Transferase</keyword>
<dbReference type="SMART" id="SM00220">
    <property type="entry name" value="S_TKc"/>
    <property type="match status" value="1"/>
</dbReference>
<keyword evidence="10" id="KW-0812">Transmembrane</keyword>
<keyword evidence="13" id="KW-1185">Reference proteome</keyword>
<keyword evidence="5 8" id="KW-0067">ATP-binding</keyword>
<dbReference type="PROSITE" id="PS00108">
    <property type="entry name" value="PROTEIN_KINASE_ST"/>
    <property type="match status" value="1"/>
</dbReference>
<evidence type="ECO:0000256" key="5">
    <source>
        <dbReference type="ARBA" id="ARBA00022840"/>
    </source>
</evidence>
<dbReference type="AlphaFoldDB" id="A0A517TC28"/>
<dbReference type="EMBL" id="CP036316">
    <property type="protein sequence ID" value="QDT65929.1"/>
    <property type="molecule type" value="Genomic_DNA"/>
</dbReference>
<dbReference type="PANTHER" id="PTHR43289">
    <property type="entry name" value="MITOGEN-ACTIVATED PROTEIN KINASE KINASE KINASE 20-RELATED"/>
    <property type="match status" value="1"/>
</dbReference>
<evidence type="ECO:0000256" key="7">
    <source>
        <dbReference type="ARBA" id="ARBA00048679"/>
    </source>
</evidence>
<feature type="compositionally biased region" description="Basic and acidic residues" evidence="9">
    <location>
        <begin position="449"/>
        <end position="471"/>
    </location>
</feature>
<evidence type="ECO:0000256" key="3">
    <source>
        <dbReference type="ARBA" id="ARBA00022741"/>
    </source>
</evidence>
<feature type="region of interest" description="Disordered" evidence="9">
    <location>
        <begin position="601"/>
        <end position="625"/>
    </location>
</feature>
<dbReference type="InterPro" id="IPR012334">
    <property type="entry name" value="Pectin_lyas_fold"/>
</dbReference>
<dbReference type="InterPro" id="IPR017441">
    <property type="entry name" value="Protein_kinase_ATP_BS"/>
</dbReference>
<keyword evidence="10" id="KW-1133">Transmembrane helix</keyword>
<dbReference type="CDD" id="cd14014">
    <property type="entry name" value="STKc_PknB_like"/>
    <property type="match status" value="1"/>
</dbReference>
<dbReference type="Proteomes" id="UP000319976">
    <property type="component" value="Chromosome"/>
</dbReference>
<feature type="binding site" evidence="8">
    <location>
        <position position="105"/>
    </location>
    <ligand>
        <name>ATP</name>
        <dbReference type="ChEBI" id="CHEBI:30616"/>
    </ligand>
</feature>
<dbReference type="InterPro" id="IPR011050">
    <property type="entry name" value="Pectin_lyase_fold/virulence"/>
</dbReference>
<organism evidence="12 13">
    <name type="scientific">Calycomorphotria hydatis</name>
    <dbReference type="NCBI Taxonomy" id="2528027"/>
    <lineage>
        <taxon>Bacteria</taxon>
        <taxon>Pseudomonadati</taxon>
        <taxon>Planctomycetota</taxon>
        <taxon>Planctomycetia</taxon>
        <taxon>Planctomycetales</taxon>
        <taxon>Planctomycetaceae</taxon>
        <taxon>Calycomorphotria</taxon>
    </lineage>
</organism>
<evidence type="ECO:0000313" key="12">
    <source>
        <dbReference type="EMBL" id="QDT65929.1"/>
    </source>
</evidence>
<accession>A0A517TC28</accession>
<evidence type="ECO:0000256" key="8">
    <source>
        <dbReference type="PROSITE-ProRule" id="PRU10141"/>
    </source>
</evidence>
<feature type="transmembrane region" description="Helical" evidence="10">
    <location>
        <begin position="674"/>
        <end position="695"/>
    </location>
</feature>
<protein>
    <submittedName>
        <fullName evidence="12">Serine/threonine-protein kinase PrkC</fullName>
        <ecNumber evidence="12">2.7.11.1</ecNumber>
    </submittedName>
</protein>
<dbReference type="OrthoDB" id="6111975at2"/>
<dbReference type="InterPro" id="IPR011009">
    <property type="entry name" value="Kinase-like_dom_sf"/>
</dbReference>
<keyword evidence="3 8" id="KW-0547">Nucleotide-binding</keyword>
<evidence type="ECO:0000256" key="1">
    <source>
        <dbReference type="ARBA" id="ARBA00022527"/>
    </source>
</evidence>
<dbReference type="GO" id="GO:0004674">
    <property type="term" value="F:protein serine/threonine kinase activity"/>
    <property type="evidence" value="ECO:0007669"/>
    <property type="project" value="UniProtKB-KW"/>
</dbReference>
<dbReference type="GO" id="GO:0005524">
    <property type="term" value="F:ATP binding"/>
    <property type="evidence" value="ECO:0007669"/>
    <property type="project" value="UniProtKB-UniRule"/>
</dbReference>
<dbReference type="FunFam" id="3.30.200.20:FF:000035">
    <property type="entry name" value="Serine/threonine protein kinase Stk1"/>
    <property type="match status" value="1"/>
</dbReference>
<feature type="domain" description="Protein kinase" evidence="11">
    <location>
        <begin position="76"/>
        <end position="343"/>
    </location>
</feature>
<proteinExistence type="predicted"/>
<feature type="compositionally biased region" description="Basic residues" evidence="9">
    <location>
        <begin position="606"/>
        <end position="616"/>
    </location>
</feature>
<dbReference type="Gene3D" id="1.10.510.10">
    <property type="entry name" value="Transferase(Phosphotransferase) domain 1"/>
    <property type="match status" value="1"/>
</dbReference>
<keyword evidence="1" id="KW-0723">Serine/threonine-protein kinase</keyword>
<evidence type="ECO:0000256" key="9">
    <source>
        <dbReference type="SAM" id="MobiDB-lite"/>
    </source>
</evidence>
<dbReference type="GO" id="GO:0106310">
    <property type="term" value="F:protein serine kinase activity"/>
    <property type="evidence" value="ECO:0007669"/>
    <property type="project" value="RHEA"/>
</dbReference>
<sequence>MATKLAADSLITCIRKSGLVNDTSLDSALEGLSESGIDANDSSQIAKELIGKSLLTKWQAEKLLQGRHRGFFLGKYKLLSLLGKGGMSAVYLAEHSVMKRQCAIKVLPSKRVDDSSYLGRFHREAQAVASLDHPNIVRAYDVDCEKDKETEIHFLVMEYVRGNSLHEAVQEIGKLDVLSTAECVRQAAEGLHHAHVAGLVHRDIKPGNLLVDQNGTVKILDLGLARFFEEGEQESLTVAHDEKVLGTADYLAPEQAIDSHLVDARADIYSLGCTVYYLMSGSPPFTEGTLAQRLMKHQTQPLPPITDRCPDVPASFVAILEKMTAKKQEDRYSSAAELSQAMLNWLQENQPQGLPDLSYLAGIEGTSPATNGSADENKAFKAWPVQGMREPQQAAAEEQASISSNIGFADETQTTPIPEKSDSSQKLQAPDNAEMDLDLGDLTDAVLKIGDDAPKVKEPEAKSGSTKRPDAARSANSPPSAPKTRVANPENKTRTSDSAKSRANADPQKSAGAQQKAKETPSQKARRKSGIVNQSPSGKAAQDKNRRAAQQARRRRQGGSTVEPVDDDVVEVYSEDDLLEADVLPEDVVEVIGDDDVVSVEPSRSGKLKRGRKSGRGKTTEVVEPEFEDYSEDDLLFSGEDDYSPYAQAPPTRKSGKGKGKGKGKKGPESKMPVILAGVFAVIGILLALTSGYFFTGDRYTRNSMFGELPRVTKPLADSQLTDKREVTVGIGGDYPTIQKALDFVRTSFRPKNGGDVFRIKVKGGMTYSDGIDIDNSDRMFPHHVQLLSEGDEPAILLGTSSSPVIELNDVERFLIKGFRVSGGNSSALVSLSGYLSGTRFEQIHFEEVYDEAVEGVGVIGSGGSDALAFERCRFDTVIDSAIGLHFEKEGRKIPNRVRIRNCRFDGPFKACIEVDDRISQLEIRQNIFNKSGTGVLINASEPLTGLTVSNNTFLDVGTGVSFTEVPNKDSRELSFRRNLFVSPSLSEIFISGNPDASVIKPMLQNNIGIEHNYTTRQGGFGKFNPFSTRGKTGVEANFVSTDPNSGQFLMPKHNSAHGYVQKPVNGDTNYIGAIKPASAPKKK</sequence>
<feature type="compositionally biased region" description="Basic and acidic residues" evidence="9">
    <location>
        <begin position="491"/>
        <end position="500"/>
    </location>
</feature>
<dbReference type="PROSITE" id="PS50011">
    <property type="entry name" value="PROTEIN_KINASE_DOM"/>
    <property type="match status" value="1"/>
</dbReference>
<dbReference type="RefSeq" id="WP_145264616.1">
    <property type="nucleotide sequence ID" value="NZ_CP036316.1"/>
</dbReference>
<evidence type="ECO:0000256" key="2">
    <source>
        <dbReference type="ARBA" id="ARBA00022679"/>
    </source>
</evidence>
<name>A0A517TC28_9PLAN</name>
<dbReference type="InterPro" id="IPR008271">
    <property type="entry name" value="Ser/Thr_kinase_AS"/>
</dbReference>
<dbReference type="SUPFAM" id="SSF56112">
    <property type="entry name" value="Protein kinase-like (PK-like)"/>
    <property type="match status" value="1"/>
</dbReference>
<dbReference type="EC" id="2.7.11.1" evidence="12"/>
<evidence type="ECO:0000256" key="10">
    <source>
        <dbReference type="SAM" id="Phobius"/>
    </source>
</evidence>
<evidence type="ECO:0000256" key="4">
    <source>
        <dbReference type="ARBA" id="ARBA00022777"/>
    </source>
</evidence>
<dbReference type="Gene3D" id="2.160.20.10">
    <property type="entry name" value="Single-stranded right-handed beta-helix, Pectin lyase-like"/>
    <property type="match status" value="1"/>
</dbReference>
<feature type="compositionally biased region" description="Acidic residues" evidence="9">
    <location>
        <begin position="564"/>
        <end position="578"/>
    </location>
</feature>
<comment type="catalytic activity">
    <reaction evidence="7">
        <text>L-seryl-[protein] + ATP = O-phospho-L-seryl-[protein] + ADP + H(+)</text>
        <dbReference type="Rhea" id="RHEA:17989"/>
        <dbReference type="Rhea" id="RHEA-COMP:9863"/>
        <dbReference type="Rhea" id="RHEA-COMP:11604"/>
        <dbReference type="ChEBI" id="CHEBI:15378"/>
        <dbReference type="ChEBI" id="CHEBI:29999"/>
        <dbReference type="ChEBI" id="CHEBI:30616"/>
        <dbReference type="ChEBI" id="CHEBI:83421"/>
        <dbReference type="ChEBI" id="CHEBI:456216"/>
        <dbReference type="EC" id="2.7.11.1"/>
    </reaction>
</comment>
<evidence type="ECO:0000313" key="13">
    <source>
        <dbReference type="Proteomes" id="UP000319976"/>
    </source>
</evidence>
<dbReference type="Gene3D" id="3.30.200.20">
    <property type="entry name" value="Phosphorylase Kinase, domain 1"/>
    <property type="match status" value="1"/>
</dbReference>
<evidence type="ECO:0000256" key="6">
    <source>
        <dbReference type="ARBA" id="ARBA00047899"/>
    </source>
</evidence>
<feature type="region of interest" description="Disordered" evidence="9">
    <location>
        <begin position="639"/>
        <end position="668"/>
    </location>
</feature>
<keyword evidence="10" id="KW-0472">Membrane</keyword>
<dbReference type="SUPFAM" id="SSF51126">
    <property type="entry name" value="Pectin lyase-like"/>
    <property type="match status" value="1"/>
</dbReference>